<dbReference type="SUPFAM" id="SSF55424">
    <property type="entry name" value="FAD/NAD-linked reductases, dimerisation (C-terminal) domain"/>
    <property type="match status" value="1"/>
</dbReference>
<evidence type="ECO:0000259" key="8">
    <source>
        <dbReference type="Pfam" id="PF07992"/>
    </source>
</evidence>
<dbReference type="Proteomes" id="UP000009374">
    <property type="component" value="Unassembled WGS sequence"/>
</dbReference>
<dbReference type="Pfam" id="PF07992">
    <property type="entry name" value="Pyr_redox_2"/>
    <property type="match status" value="1"/>
</dbReference>
<evidence type="ECO:0000256" key="3">
    <source>
        <dbReference type="ARBA" id="ARBA00022827"/>
    </source>
</evidence>
<feature type="binding site" evidence="5">
    <location>
        <position position="274"/>
    </location>
    <ligand>
        <name>NAD(+)</name>
        <dbReference type="ChEBI" id="CHEBI:57540"/>
    </ligand>
</feature>
<reference evidence="9 10" key="1">
    <citation type="journal article" date="2009" name="Appl. Environ. Microbiol.">
        <title>Community genomic and proteomic analyses of chemoautotrophic iron-oxidizing "Leptospirillum rubarum" (Group II) and "Leptospirillum ferrodiazotrophum" (Group III) bacteria in acid mine drainage biofilms.</title>
        <authorList>
            <person name="Goltsman D.S."/>
            <person name="Denef V.J."/>
            <person name="Singer S.W."/>
            <person name="VerBerkmoes N.C."/>
            <person name="Lefsrud M."/>
            <person name="Mueller R.S."/>
            <person name="Dick G.J."/>
            <person name="Sun C.L."/>
            <person name="Wheeler K.E."/>
            <person name="Zemla A."/>
            <person name="Baker B.J."/>
            <person name="Hauser L."/>
            <person name="Land M."/>
            <person name="Shah M.B."/>
            <person name="Thelen M.P."/>
            <person name="Hettich R.L."/>
            <person name="Banfield J.F."/>
        </authorList>
    </citation>
    <scope>NUCLEOTIDE SEQUENCE [LARGE SCALE GENOMIC DNA]</scope>
</reference>
<feature type="binding site" evidence="5">
    <location>
        <begin position="184"/>
        <end position="191"/>
    </location>
    <ligand>
        <name>NAD(+)</name>
        <dbReference type="ChEBI" id="CHEBI:57540"/>
    </ligand>
</feature>
<dbReference type="PRINTS" id="PR00411">
    <property type="entry name" value="PNDRDTASEI"/>
</dbReference>
<evidence type="ECO:0000256" key="2">
    <source>
        <dbReference type="ARBA" id="ARBA00022630"/>
    </source>
</evidence>
<feature type="binding site" evidence="5">
    <location>
        <position position="313"/>
    </location>
    <ligand>
        <name>FAD</name>
        <dbReference type="ChEBI" id="CHEBI:57692"/>
    </ligand>
</feature>
<feature type="domain" description="FAD/NAD(P)-binding" evidence="8">
    <location>
        <begin position="9"/>
        <end position="327"/>
    </location>
</feature>
<keyword evidence="5" id="KW-0520">NAD</keyword>
<dbReference type="GO" id="GO:0016491">
    <property type="term" value="F:oxidoreductase activity"/>
    <property type="evidence" value="ECO:0007669"/>
    <property type="project" value="InterPro"/>
</dbReference>
<evidence type="ECO:0000313" key="9">
    <source>
        <dbReference type="EMBL" id="EES53196.1"/>
    </source>
</evidence>
<evidence type="ECO:0000256" key="1">
    <source>
        <dbReference type="ARBA" id="ARBA00007532"/>
    </source>
</evidence>
<dbReference type="Gene3D" id="3.30.390.30">
    <property type="match status" value="1"/>
</dbReference>
<organism evidence="9 10">
    <name type="scientific">Leptospirillum ferrodiazotrophum</name>
    <dbReference type="NCBI Taxonomy" id="412449"/>
    <lineage>
        <taxon>Bacteria</taxon>
        <taxon>Pseudomonadati</taxon>
        <taxon>Nitrospirota</taxon>
        <taxon>Nitrospiria</taxon>
        <taxon>Nitrospirales</taxon>
        <taxon>Nitrospiraceae</taxon>
        <taxon>Leptospirillum</taxon>
    </lineage>
</organism>
<dbReference type="InterPro" id="IPR023753">
    <property type="entry name" value="FAD/NAD-binding_dom"/>
</dbReference>
<dbReference type="NCBIfam" id="NF004943">
    <property type="entry name" value="PRK06292.2-1"/>
    <property type="match status" value="1"/>
</dbReference>
<keyword evidence="5" id="KW-0547">Nucleotide-binding</keyword>
<comment type="similarity">
    <text evidence="1">Belongs to the class-I pyridine nucleotide-disulfide oxidoreductase family.</text>
</comment>
<dbReference type="PIRSF" id="PIRSF000350">
    <property type="entry name" value="Mercury_reductase_MerA"/>
    <property type="match status" value="1"/>
</dbReference>
<dbReference type="GO" id="GO:0000166">
    <property type="term" value="F:nucleotide binding"/>
    <property type="evidence" value="ECO:0007669"/>
    <property type="project" value="UniProtKB-KW"/>
</dbReference>
<keyword evidence="10" id="KW-1185">Reference proteome</keyword>
<dbReference type="Gene3D" id="3.50.50.60">
    <property type="entry name" value="FAD/NAD(P)-binding domain"/>
    <property type="match status" value="2"/>
</dbReference>
<keyword evidence="3 5" id="KW-0274">FAD</keyword>
<evidence type="ECO:0000256" key="4">
    <source>
        <dbReference type="PIRSR" id="PIRSR000350-2"/>
    </source>
</evidence>
<name>C6HW07_9BACT</name>
<protein>
    <submittedName>
        <fullName evidence="9">Dihydrolipoamide dehydrogenase</fullName>
    </submittedName>
</protein>
<dbReference type="Pfam" id="PF02852">
    <property type="entry name" value="Pyr_redox_dim"/>
    <property type="match status" value="1"/>
</dbReference>
<dbReference type="InterPro" id="IPR036188">
    <property type="entry name" value="FAD/NAD-bd_sf"/>
</dbReference>
<evidence type="ECO:0000259" key="7">
    <source>
        <dbReference type="Pfam" id="PF02852"/>
    </source>
</evidence>
<dbReference type="PRINTS" id="PR00368">
    <property type="entry name" value="FADPNR"/>
</dbReference>
<dbReference type="InterPro" id="IPR016156">
    <property type="entry name" value="FAD/NAD-linked_Rdtase_dimer_sf"/>
</dbReference>
<dbReference type="EMBL" id="GG693868">
    <property type="protein sequence ID" value="EES53196.1"/>
    <property type="molecule type" value="Genomic_DNA"/>
</dbReference>
<evidence type="ECO:0000256" key="5">
    <source>
        <dbReference type="PIRSR" id="PIRSR000350-3"/>
    </source>
</evidence>
<proteinExistence type="inferred from homology"/>
<dbReference type="PANTHER" id="PTHR43014">
    <property type="entry name" value="MERCURIC REDUCTASE"/>
    <property type="match status" value="1"/>
</dbReference>
<dbReference type="InterPro" id="IPR001100">
    <property type="entry name" value="Pyr_nuc-diS_OxRdtase"/>
</dbReference>
<accession>C6HW07</accession>
<dbReference type="SUPFAM" id="SSF51905">
    <property type="entry name" value="FAD/NAD(P)-binding domain"/>
    <property type="match status" value="1"/>
</dbReference>
<gene>
    <name evidence="9" type="ORF">UBAL3_80290072</name>
</gene>
<feature type="domain" description="Pyridine nucleotide-disulphide oxidoreductase dimerisation" evidence="7">
    <location>
        <begin position="350"/>
        <end position="458"/>
    </location>
</feature>
<sequence>MSTVHEVDLFTIGAGGAAYPAAFLLARAGLRVVMADTKGVMSGNCLAEGCVPSKSVREVAAHRARQRRFSPWGLPGELPVDYRKVVAHKDRVQKDRYDQHAREMAEVPSLRLVAGRARFLDDHTIAVEGNRGEERYRARHIIVASGSDIVRPSFPGADLFLDSRDFFALNPVLTERPSSLVIVGGGYIGLETATMFHALGTEVSLIEKGPRVLSGMDSAMVKELCGLLDPGIRILRGATVLKAEKTDSGVALHYRVGESSPEVVHAEKGMVAVGRRPVVPEGFEGIGGEVGPHGIVADLSCQTSIPHIYAAGDVNGISPLFHSAVRQSLVAAHNILAGGRAVDAFNPAAVPVTVFTLPEAAWVGLVPDEAHRRGIPFVTGRYDFAEDSRAQILGETGGGITLLFEPGSLRLLGGTIVGVDAASLVGEIGLAVAGRLTARDLAHFPDQHPMAAEGVGKAARTLV</sequence>
<dbReference type="AlphaFoldDB" id="C6HW07"/>
<feature type="binding site" evidence="5">
    <location>
        <position position="207"/>
    </location>
    <ligand>
        <name>NAD(+)</name>
        <dbReference type="ChEBI" id="CHEBI:57540"/>
    </ligand>
</feature>
<feature type="disulfide bond" description="Redox-active" evidence="6">
    <location>
        <begin position="45"/>
        <end position="50"/>
    </location>
</feature>
<dbReference type="InterPro" id="IPR004099">
    <property type="entry name" value="Pyr_nucl-diS_OxRdtase_dimer"/>
</dbReference>
<evidence type="ECO:0000313" key="10">
    <source>
        <dbReference type="Proteomes" id="UP000009374"/>
    </source>
</evidence>
<evidence type="ECO:0000256" key="6">
    <source>
        <dbReference type="PIRSR" id="PIRSR000350-4"/>
    </source>
</evidence>
<comment type="cofactor">
    <cofactor evidence="5">
        <name>FAD</name>
        <dbReference type="ChEBI" id="CHEBI:57692"/>
    </cofactor>
    <text evidence="5">Binds 1 FAD per subunit.</text>
</comment>
<feature type="binding site" evidence="5">
    <location>
        <position position="54"/>
    </location>
    <ligand>
        <name>FAD</name>
        <dbReference type="ChEBI" id="CHEBI:57692"/>
    </ligand>
</feature>
<feature type="active site" description="Proton acceptor" evidence="4">
    <location>
        <position position="448"/>
    </location>
</feature>
<keyword evidence="2" id="KW-0285">Flavoprotein</keyword>